<accession>A0A1M5B1A6</accession>
<gene>
    <name evidence="1" type="ORF">SAMN05444392_11727</name>
</gene>
<proteinExistence type="predicted"/>
<evidence type="ECO:0008006" key="3">
    <source>
        <dbReference type="Google" id="ProtNLM"/>
    </source>
</evidence>
<dbReference type="STRING" id="112248.SAMN05444392_11727"/>
<dbReference type="AlphaFoldDB" id="A0A1M5B1A6"/>
<dbReference type="Gene3D" id="3.30.530.20">
    <property type="match status" value="1"/>
</dbReference>
<organism evidence="1 2">
    <name type="scientific">Seinonella peptonophila</name>
    <dbReference type="NCBI Taxonomy" id="112248"/>
    <lineage>
        <taxon>Bacteria</taxon>
        <taxon>Bacillati</taxon>
        <taxon>Bacillota</taxon>
        <taxon>Bacilli</taxon>
        <taxon>Bacillales</taxon>
        <taxon>Thermoactinomycetaceae</taxon>
        <taxon>Seinonella</taxon>
    </lineage>
</organism>
<name>A0A1M5B1A6_9BACL</name>
<evidence type="ECO:0000313" key="2">
    <source>
        <dbReference type="Proteomes" id="UP000184476"/>
    </source>
</evidence>
<sequence length="141" mass="15874">MSTYNVKVVHISIKCSPEQVYAFILDPEKFTEWGGSFTRSPIRKINNEWIVDTTEGPMKVSFAPKNEFGVADQYVTFEAKGHEDYNAVRVVPNGSGSEVSFMMFQHPSIKDEDFASDAAKVETDLKSLKKALENKYGHTSQ</sequence>
<dbReference type="EMBL" id="FQVL01000017">
    <property type="protein sequence ID" value="SHF36239.1"/>
    <property type="molecule type" value="Genomic_DNA"/>
</dbReference>
<dbReference type="OrthoDB" id="880456at2"/>
<evidence type="ECO:0000313" key="1">
    <source>
        <dbReference type="EMBL" id="SHF36239.1"/>
    </source>
</evidence>
<dbReference type="SUPFAM" id="SSF55961">
    <property type="entry name" value="Bet v1-like"/>
    <property type="match status" value="1"/>
</dbReference>
<dbReference type="Proteomes" id="UP000184476">
    <property type="component" value="Unassembled WGS sequence"/>
</dbReference>
<reference evidence="1 2" key="1">
    <citation type="submission" date="2016-11" db="EMBL/GenBank/DDBJ databases">
        <authorList>
            <person name="Jaros S."/>
            <person name="Januszkiewicz K."/>
            <person name="Wedrychowicz H."/>
        </authorList>
    </citation>
    <scope>NUCLEOTIDE SEQUENCE [LARGE SCALE GENOMIC DNA]</scope>
    <source>
        <strain evidence="1 2">DSM 44666</strain>
    </source>
</reference>
<dbReference type="InterPro" id="IPR023393">
    <property type="entry name" value="START-like_dom_sf"/>
</dbReference>
<protein>
    <recommendedName>
        <fullName evidence="3">Polyketide cyclase / dehydrase and lipid transport</fullName>
    </recommendedName>
</protein>
<dbReference type="RefSeq" id="WP_073157882.1">
    <property type="nucleotide sequence ID" value="NZ_FQVL01000017.1"/>
</dbReference>
<keyword evidence="2" id="KW-1185">Reference proteome</keyword>